<dbReference type="InterPro" id="IPR001305">
    <property type="entry name" value="HSP_DnaJ_Cys-rich_dom"/>
</dbReference>
<evidence type="ECO:0000259" key="12">
    <source>
        <dbReference type="PROSITE" id="PS50076"/>
    </source>
</evidence>
<dbReference type="Gene3D" id="1.10.287.110">
    <property type="entry name" value="DnaJ domain"/>
    <property type="match status" value="1"/>
</dbReference>
<dbReference type="STRING" id="931890.G8JVD9"/>
<sequence>MAKLGFVISLLLLPLIVFAQDYYAILGVGRGASDKDIKSAYRQLSKKYHPDKNPGDEDAHNRFIEVGEAYEALSDPEKRKIYDQFGAEALKNGGDRAGGGGAGGGFHDPFDIFDQMFGGGAGSRFHGGGGQRRKQRGQSLQVQDELNLKKFYHGTSIEFTMSLNDFCDACDGSGSQDGKVEKCGQCGGRGMVVQVIRQGFITQQIQQMCQKCEGRGEVIKNKCKTCHGSKVVKKNKSFHVDVPAGAPRDFVAVIRGEAEKSPDTEPGDIYVKVVESPVQNMGYRRRGPDLFRTEVLSLTEALKGGWVRELEFLDSKKKVVLSRSKGTPVQHGEVECIKGFGMPLESGTKYGDLYVDYVIVMPSKYKPAPLNDEL</sequence>
<dbReference type="GO" id="GO:0006986">
    <property type="term" value="P:response to unfolded protein"/>
    <property type="evidence" value="ECO:0007669"/>
    <property type="project" value="EnsemblFungi"/>
</dbReference>
<keyword evidence="6" id="KW-0256">Endoplasmic reticulum</keyword>
<evidence type="ECO:0000256" key="8">
    <source>
        <dbReference type="ARBA" id="ARBA00022927"/>
    </source>
</evidence>
<evidence type="ECO:0000256" key="10">
    <source>
        <dbReference type="PROSITE-ProRule" id="PRU00546"/>
    </source>
</evidence>
<keyword evidence="9" id="KW-0143">Chaperone</keyword>
<evidence type="ECO:0000256" key="11">
    <source>
        <dbReference type="SAM" id="SignalP"/>
    </source>
</evidence>
<dbReference type="GO" id="GO:0005524">
    <property type="term" value="F:ATP binding"/>
    <property type="evidence" value="ECO:0007669"/>
    <property type="project" value="InterPro"/>
</dbReference>
<feature type="chain" id="PRO_5003510942" description="J domain-containing protein" evidence="11">
    <location>
        <begin position="20"/>
        <end position="374"/>
    </location>
</feature>
<proteinExistence type="inferred from homology"/>
<gene>
    <name evidence="14" type="ordered locus">Ecym_6236</name>
</gene>
<keyword evidence="15" id="KW-1185">Reference proteome</keyword>
<keyword evidence="4" id="KW-0677">Repeat</keyword>
<evidence type="ECO:0000256" key="1">
    <source>
        <dbReference type="ARBA" id="ARBA00004240"/>
    </source>
</evidence>
<dbReference type="Pfam" id="PF00684">
    <property type="entry name" value="DnaJ_CXXCXGXG"/>
    <property type="match status" value="1"/>
</dbReference>
<dbReference type="CDD" id="cd10747">
    <property type="entry name" value="DnaJ_C"/>
    <property type="match status" value="1"/>
</dbReference>
<dbReference type="PRINTS" id="PR00625">
    <property type="entry name" value="JDOMAIN"/>
</dbReference>
<dbReference type="InterPro" id="IPR018253">
    <property type="entry name" value="DnaJ_domain_CS"/>
</dbReference>
<dbReference type="Pfam" id="PF00226">
    <property type="entry name" value="DnaJ"/>
    <property type="match status" value="1"/>
</dbReference>
<evidence type="ECO:0000313" key="15">
    <source>
        <dbReference type="Proteomes" id="UP000006790"/>
    </source>
</evidence>
<keyword evidence="11" id="KW-0732">Signal</keyword>
<dbReference type="SMART" id="SM00271">
    <property type="entry name" value="DnaJ"/>
    <property type="match status" value="1"/>
</dbReference>
<accession>G8JVD9</accession>
<dbReference type="GO" id="GO:0034975">
    <property type="term" value="P:protein folding in endoplasmic reticulum"/>
    <property type="evidence" value="ECO:0007669"/>
    <property type="project" value="EnsemblFungi"/>
</dbReference>
<dbReference type="SUPFAM" id="SSF57938">
    <property type="entry name" value="DnaJ/Hsp40 cysteine-rich domain"/>
    <property type="match status" value="1"/>
</dbReference>
<dbReference type="GO" id="GO:0015031">
    <property type="term" value="P:protein transport"/>
    <property type="evidence" value="ECO:0007669"/>
    <property type="project" value="UniProtKB-KW"/>
</dbReference>
<dbReference type="Proteomes" id="UP000006790">
    <property type="component" value="Chromosome 6"/>
</dbReference>
<evidence type="ECO:0000256" key="6">
    <source>
        <dbReference type="ARBA" id="ARBA00022824"/>
    </source>
</evidence>
<keyword evidence="5 10" id="KW-0863">Zinc-finger</keyword>
<dbReference type="SUPFAM" id="SSF49493">
    <property type="entry name" value="HSP40/DnaJ peptide-binding domain"/>
    <property type="match status" value="2"/>
</dbReference>
<dbReference type="FunFam" id="2.10.230.10:FF:000002">
    <property type="entry name" value="Molecular chaperone DnaJ"/>
    <property type="match status" value="1"/>
</dbReference>
<comment type="subcellular location">
    <subcellularLocation>
        <location evidence="1">Endoplasmic reticulum</location>
    </subcellularLocation>
</comment>
<keyword evidence="8" id="KW-0653">Protein transport</keyword>
<reference evidence="15" key="1">
    <citation type="journal article" date="2012" name="G3 (Bethesda)">
        <title>Pichia sorbitophila, an interspecies yeast hybrid reveals early steps of genome resolution following polyploidization.</title>
        <authorList>
            <person name="Leh Louis V."/>
            <person name="Despons L."/>
            <person name="Friedrich A."/>
            <person name="Martin T."/>
            <person name="Durrens P."/>
            <person name="Casaregola S."/>
            <person name="Neuveglise C."/>
            <person name="Fairhead C."/>
            <person name="Marck C."/>
            <person name="Cruz J.A."/>
            <person name="Straub M.L."/>
            <person name="Kugler V."/>
            <person name="Sacerdot C."/>
            <person name="Uzunov Z."/>
            <person name="Thierry A."/>
            <person name="Weiss S."/>
            <person name="Bleykasten C."/>
            <person name="De Montigny J."/>
            <person name="Jacques N."/>
            <person name="Jung P."/>
            <person name="Lemaire M."/>
            <person name="Mallet S."/>
            <person name="Morel G."/>
            <person name="Richard G.F."/>
            <person name="Sarkar A."/>
            <person name="Savel G."/>
            <person name="Schacherer J."/>
            <person name="Seret M.L."/>
            <person name="Talla E."/>
            <person name="Samson G."/>
            <person name="Jubin C."/>
            <person name="Poulain J."/>
            <person name="Vacherie B."/>
            <person name="Barbe V."/>
            <person name="Pelletier E."/>
            <person name="Sherman D.J."/>
            <person name="Westhof E."/>
            <person name="Weissenbach J."/>
            <person name="Baret P.V."/>
            <person name="Wincker P."/>
            <person name="Gaillardin C."/>
            <person name="Dujon B."/>
            <person name="Souciet J.L."/>
        </authorList>
    </citation>
    <scope>NUCLEOTIDE SEQUENCE [LARGE SCALE GENOMIC DNA]</scope>
    <source>
        <strain evidence="15">CBS 270.75 / DBVPG 7215 / KCTC 17166 / NRRL Y-17582</strain>
    </source>
</reference>
<evidence type="ECO:0000256" key="7">
    <source>
        <dbReference type="ARBA" id="ARBA00022833"/>
    </source>
</evidence>
<dbReference type="GO" id="GO:0005788">
    <property type="term" value="C:endoplasmic reticulum lumen"/>
    <property type="evidence" value="ECO:0007669"/>
    <property type="project" value="EnsemblFungi"/>
</dbReference>
<keyword evidence="2" id="KW-0813">Transport</keyword>
<dbReference type="InterPro" id="IPR012724">
    <property type="entry name" value="DnaJ"/>
</dbReference>
<dbReference type="RefSeq" id="XP_003647435.1">
    <property type="nucleotide sequence ID" value="XM_003647387.1"/>
</dbReference>
<dbReference type="InterPro" id="IPR002939">
    <property type="entry name" value="DnaJ_C"/>
</dbReference>
<dbReference type="PROSITE" id="PS51188">
    <property type="entry name" value="ZF_CR"/>
    <property type="match status" value="1"/>
</dbReference>
<dbReference type="GeneID" id="11469029"/>
<feature type="zinc finger region" description="CR-type" evidence="10">
    <location>
        <begin position="154"/>
        <end position="235"/>
    </location>
</feature>
<dbReference type="CDD" id="cd06257">
    <property type="entry name" value="DnaJ"/>
    <property type="match status" value="1"/>
</dbReference>
<keyword evidence="7 10" id="KW-0862">Zinc</keyword>
<feature type="domain" description="J" evidence="12">
    <location>
        <begin position="21"/>
        <end position="86"/>
    </location>
</feature>
<dbReference type="CDD" id="cd10719">
    <property type="entry name" value="DnaJ_zf"/>
    <property type="match status" value="1"/>
</dbReference>
<evidence type="ECO:0000256" key="9">
    <source>
        <dbReference type="ARBA" id="ARBA00023186"/>
    </source>
</evidence>
<dbReference type="GO" id="GO:0008270">
    <property type="term" value="F:zinc ion binding"/>
    <property type="evidence" value="ECO:0007669"/>
    <property type="project" value="UniProtKB-KW"/>
</dbReference>
<dbReference type="Pfam" id="PF01556">
    <property type="entry name" value="DnaJ_C"/>
    <property type="match status" value="1"/>
</dbReference>
<dbReference type="InterPro" id="IPR008971">
    <property type="entry name" value="HSP40/DnaJ_pept-bd"/>
</dbReference>
<dbReference type="AlphaFoldDB" id="G8JVD9"/>
<dbReference type="Gene3D" id="2.10.230.10">
    <property type="entry name" value="Heat shock protein DnaJ, cysteine-rich domain"/>
    <property type="match status" value="1"/>
</dbReference>
<dbReference type="InParanoid" id="G8JVD9"/>
<dbReference type="PROSITE" id="PS00636">
    <property type="entry name" value="DNAJ_1"/>
    <property type="match status" value="1"/>
</dbReference>
<dbReference type="OrthoDB" id="550424at2759"/>
<evidence type="ECO:0000256" key="4">
    <source>
        <dbReference type="ARBA" id="ARBA00022737"/>
    </source>
</evidence>
<dbReference type="SUPFAM" id="SSF46565">
    <property type="entry name" value="Chaperone J-domain"/>
    <property type="match status" value="1"/>
</dbReference>
<dbReference type="KEGG" id="erc:Ecym_6236"/>
<organism evidence="14 15">
    <name type="scientific">Eremothecium cymbalariae (strain CBS 270.75 / DBVPG 7215 / KCTC 17166 / NRRL Y-17582)</name>
    <name type="common">Yeast</name>
    <dbReference type="NCBI Taxonomy" id="931890"/>
    <lineage>
        <taxon>Eukaryota</taxon>
        <taxon>Fungi</taxon>
        <taxon>Dikarya</taxon>
        <taxon>Ascomycota</taxon>
        <taxon>Saccharomycotina</taxon>
        <taxon>Saccharomycetes</taxon>
        <taxon>Saccharomycetales</taxon>
        <taxon>Saccharomycetaceae</taxon>
        <taxon>Eremothecium</taxon>
    </lineage>
</organism>
<dbReference type="FunCoup" id="G8JVD9">
    <property type="interactions" value="498"/>
</dbReference>
<dbReference type="InterPro" id="IPR036869">
    <property type="entry name" value="J_dom_sf"/>
</dbReference>
<dbReference type="PANTHER" id="PTHR43888">
    <property type="entry name" value="DNAJ-LIKE-2, ISOFORM A-RELATED"/>
    <property type="match status" value="1"/>
</dbReference>
<dbReference type="OMA" id="KWHEDGD"/>
<dbReference type="GO" id="GO:0051082">
    <property type="term" value="F:unfolded protein binding"/>
    <property type="evidence" value="ECO:0007669"/>
    <property type="project" value="InterPro"/>
</dbReference>
<dbReference type="GO" id="GO:0036503">
    <property type="term" value="P:ERAD pathway"/>
    <property type="evidence" value="ECO:0007669"/>
    <property type="project" value="EnsemblFungi"/>
</dbReference>
<dbReference type="EMBL" id="CP002502">
    <property type="protein sequence ID" value="AET40618.1"/>
    <property type="molecule type" value="Genomic_DNA"/>
</dbReference>
<dbReference type="InterPro" id="IPR036410">
    <property type="entry name" value="HSP_DnaJ_Cys-rich_dom_sf"/>
</dbReference>
<dbReference type="PROSITE" id="PS50076">
    <property type="entry name" value="DNAJ_2"/>
    <property type="match status" value="1"/>
</dbReference>
<dbReference type="HAMAP" id="MF_01152">
    <property type="entry name" value="DnaJ"/>
    <property type="match status" value="1"/>
</dbReference>
<evidence type="ECO:0000313" key="14">
    <source>
        <dbReference type="EMBL" id="AET40618.1"/>
    </source>
</evidence>
<protein>
    <recommendedName>
        <fullName evidence="16">J domain-containing protein</fullName>
    </recommendedName>
</protein>
<dbReference type="InterPro" id="IPR001623">
    <property type="entry name" value="DnaJ_domain"/>
</dbReference>
<dbReference type="HOGENOM" id="CLU_017633_0_2_1"/>
<dbReference type="GO" id="GO:0009408">
    <property type="term" value="P:response to heat"/>
    <property type="evidence" value="ECO:0007669"/>
    <property type="project" value="InterPro"/>
</dbReference>
<evidence type="ECO:0008006" key="16">
    <source>
        <dbReference type="Google" id="ProtNLM"/>
    </source>
</evidence>
<dbReference type="FunFam" id="1.10.287.110:FF:000124">
    <property type="entry name" value="SCJ1p protein"/>
    <property type="match status" value="1"/>
</dbReference>
<dbReference type="InterPro" id="IPR044713">
    <property type="entry name" value="DNJA1/2-like"/>
</dbReference>
<dbReference type="Gene3D" id="2.60.260.20">
    <property type="entry name" value="Urease metallochaperone UreE, N-terminal domain"/>
    <property type="match status" value="2"/>
</dbReference>
<name>G8JVD9_ERECY</name>
<dbReference type="eggNOG" id="KOG0712">
    <property type="taxonomic scope" value="Eukaryota"/>
</dbReference>
<feature type="domain" description="CR-type" evidence="13">
    <location>
        <begin position="154"/>
        <end position="235"/>
    </location>
</feature>
<evidence type="ECO:0000259" key="13">
    <source>
        <dbReference type="PROSITE" id="PS51188"/>
    </source>
</evidence>
<evidence type="ECO:0000256" key="2">
    <source>
        <dbReference type="ARBA" id="ARBA00022448"/>
    </source>
</evidence>
<dbReference type="GO" id="GO:0030544">
    <property type="term" value="F:Hsp70 protein binding"/>
    <property type="evidence" value="ECO:0007669"/>
    <property type="project" value="InterPro"/>
</dbReference>
<evidence type="ECO:0000256" key="5">
    <source>
        <dbReference type="ARBA" id="ARBA00022771"/>
    </source>
</evidence>
<feature type="signal peptide" evidence="11">
    <location>
        <begin position="1"/>
        <end position="19"/>
    </location>
</feature>
<keyword evidence="3 10" id="KW-0479">Metal-binding</keyword>
<evidence type="ECO:0000256" key="3">
    <source>
        <dbReference type="ARBA" id="ARBA00022723"/>
    </source>
</evidence>